<feature type="transmembrane region" description="Helical" evidence="7">
    <location>
        <begin position="516"/>
        <end position="534"/>
    </location>
</feature>
<dbReference type="EMBL" id="JAFCMP010000004">
    <property type="protein sequence ID" value="KAG5192537.1"/>
    <property type="molecule type" value="Genomic_DNA"/>
</dbReference>
<comment type="subcellular location">
    <subcellularLocation>
        <location evidence="1">Membrane</location>
        <topology evidence="1">Multi-pass membrane protein</topology>
    </subcellularLocation>
</comment>
<feature type="region of interest" description="Disordered" evidence="6">
    <location>
        <begin position="643"/>
        <end position="692"/>
    </location>
</feature>
<evidence type="ECO:0000256" key="3">
    <source>
        <dbReference type="ARBA" id="ARBA00022692"/>
    </source>
</evidence>
<evidence type="ECO:0000256" key="1">
    <source>
        <dbReference type="ARBA" id="ARBA00004141"/>
    </source>
</evidence>
<keyword evidence="3 7" id="KW-0812">Transmembrane</keyword>
<dbReference type="OrthoDB" id="378564at2759"/>
<feature type="transmembrane region" description="Helical" evidence="7">
    <location>
        <begin position="430"/>
        <end position="450"/>
    </location>
</feature>
<evidence type="ECO:0000256" key="2">
    <source>
        <dbReference type="ARBA" id="ARBA00009310"/>
    </source>
</evidence>
<dbReference type="Pfam" id="PF05602">
    <property type="entry name" value="CLPTM1"/>
    <property type="match status" value="1"/>
</dbReference>
<comment type="similarity">
    <text evidence="2">Belongs to the CLPTM1 family.</text>
</comment>
<reference evidence="8" key="1">
    <citation type="submission" date="2021-02" db="EMBL/GenBank/DDBJ databases">
        <title>First Annotated Genome of the Yellow-green Alga Tribonema minus.</title>
        <authorList>
            <person name="Mahan K.M."/>
        </authorList>
    </citation>
    <scope>NUCLEOTIDE SEQUENCE</scope>
    <source>
        <strain evidence="8">UTEX B ZZ1240</strain>
    </source>
</reference>
<feature type="transmembrane region" description="Helical" evidence="7">
    <location>
        <begin position="394"/>
        <end position="414"/>
    </location>
</feature>
<feature type="region of interest" description="Disordered" evidence="6">
    <location>
        <begin position="1"/>
        <end position="25"/>
    </location>
</feature>
<dbReference type="InterPro" id="IPR008429">
    <property type="entry name" value="CLPTM1"/>
</dbReference>
<evidence type="ECO:0000313" key="8">
    <source>
        <dbReference type="EMBL" id="KAG5192537.1"/>
    </source>
</evidence>
<evidence type="ECO:0000256" key="7">
    <source>
        <dbReference type="SAM" id="Phobius"/>
    </source>
</evidence>
<dbReference type="AlphaFoldDB" id="A0A836CN46"/>
<gene>
    <name evidence="8" type="ORF">JKP88DRAFT_266123</name>
</gene>
<dbReference type="GO" id="GO:0016020">
    <property type="term" value="C:membrane"/>
    <property type="evidence" value="ECO:0007669"/>
    <property type="project" value="UniProtKB-SubCell"/>
</dbReference>
<feature type="compositionally biased region" description="Low complexity" evidence="6">
    <location>
        <begin position="662"/>
        <end position="677"/>
    </location>
</feature>
<evidence type="ECO:0000313" key="9">
    <source>
        <dbReference type="Proteomes" id="UP000664859"/>
    </source>
</evidence>
<dbReference type="PANTHER" id="PTHR21347:SF0">
    <property type="entry name" value="LIPID SCRAMBLASE CLPTM1L"/>
    <property type="match status" value="1"/>
</dbReference>
<dbReference type="GO" id="GO:0012505">
    <property type="term" value="C:endomembrane system"/>
    <property type="evidence" value="ECO:0007669"/>
    <property type="project" value="TreeGrafter"/>
</dbReference>
<evidence type="ECO:0000256" key="4">
    <source>
        <dbReference type="ARBA" id="ARBA00022989"/>
    </source>
</evidence>
<feature type="transmembrane region" description="Helical" evidence="7">
    <location>
        <begin position="540"/>
        <end position="561"/>
    </location>
</feature>
<dbReference type="Proteomes" id="UP000664859">
    <property type="component" value="Unassembled WGS sequence"/>
</dbReference>
<organism evidence="8 9">
    <name type="scientific">Tribonema minus</name>
    <dbReference type="NCBI Taxonomy" id="303371"/>
    <lineage>
        <taxon>Eukaryota</taxon>
        <taxon>Sar</taxon>
        <taxon>Stramenopiles</taxon>
        <taxon>Ochrophyta</taxon>
        <taxon>PX clade</taxon>
        <taxon>Xanthophyceae</taxon>
        <taxon>Tribonematales</taxon>
        <taxon>Tribonemataceae</taxon>
        <taxon>Tribonema</taxon>
    </lineage>
</organism>
<name>A0A836CN46_9STRA</name>
<keyword evidence="4 7" id="KW-1133">Transmembrane helix</keyword>
<keyword evidence="9" id="KW-1185">Reference proteome</keyword>
<keyword evidence="5 7" id="KW-0472">Membrane</keyword>
<dbReference type="PANTHER" id="PTHR21347">
    <property type="entry name" value="CLEFT LIP AND PALATE ASSOCIATED TRANSMEMBRANE PROTEIN-RELATED"/>
    <property type="match status" value="1"/>
</dbReference>
<protein>
    <submittedName>
        <fullName evidence="8">Cleft lip and palate transmembrane protein 1-domain-containing protein</fullName>
    </submittedName>
</protein>
<evidence type="ECO:0000256" key="6">
    <source>
        <dbReference type="SAM" id="MobiDB-lite"/>
    </source>
</evidence>
<comment type="caution">
    <text evidence="8">The sequence shown here is derived from an EMBL/GenBank/DDBJ whole genome shotgun (WGS) entry which is preliminary data.</text>
</comment>
<evidence type="ECO:0000256" key="5">
    <source>
        <dbReference type="ARBA" id="ARBA00023136"/>
    </source>
</evidence>
<proteinExistence type="inferred from homology"/>
<sequence length="692" mass="77782">MEPQEEDAGARNNLEAVAAAQGEQQRHPHLLAPVEGQQQQQQQRPSLWETILKSALLYIAFSLFTRHHMAKSVAQQRAQMEAVDPDALAEQALAPLSVEEVDVSPLKEFFGVQSKRLPQFPEYDARGRPLPLQRCTFKPGQVMDLYVYKQEGANGTAAASHKDALASGELLWLEKGLTFDWQPSNTRQKDATIPLSPTLANNGSAWAHIFLTKAGVSPDPRHPTHRPPDVTHVVHQLNTYRPLPKARKARNLLAKGGKGGGVEEEQGEGERREGEIGNFWKPTLAIQLVDMTADFQRNHIPAVFAEDIKFHAATGNYYPIVVVNEFWLQTKHYTALNATAPAAALAMSYRPVGLGKWQIMSQLARQWRTRARMGLQSESETDSIVDMLGDTSPWLLVLTFLISALHSIFDFLAFKSDVSFWRKRRSLEGLSVRSMVVNCFFQIVITLYLFDNETSYLILVSSAVGLAIELWKLGKAFSAKCEWAPGRLLPSITMTASASYAKSETRRHDETATSHLLFVVVPLVVGYTAYSLVQREHRGWYSWVLNSLTGFVCEFGFIAMTPQLFINYKLKSVAHLPWRTMVYKSLNTFIDDCFAFIIKMPWMHRLACFRDDIIFFVYLYQRWAYRTDYSRVNEYGQVMVPKPEQEAELTATTESMEPNGMPAPAQAQPAAAAALPAESVNEPVKAAAEQSR</sequence>
<accession>A0A836CN46</accession>